<evidence type="ECO:0000313" key="3">
    <source>
        <dbReference type="Proteomes" id="UP001165498"/>
    </source>
</evidence>
<reference evidence="2" key="1">
    <citation type="submission" date="2022-07" db="EMBL/GenBank/DDBJ databases">
        <title>Tahibacter sp., a new gammaproteobacterium isolated from the silt sample collected at pig farm.</title>
        <authorList>
            <person name="Chen H."/>
        </authorList>
    </citation>
    <scope>NUCLEOTIDE SEQUENCE</scope>
    <source>
        <strain evidence="2">P2K</strain>
    </source>
</reference>
<keyword evidence="3" id="KW-1185">Reference proteome</keyword>
<evidence type="ECO:0000313" key="2">
    <source>
        <dbReference type="EMBL" id="MCQ4167194.1"/>
    </source>
</evidence>
<dbReference type="SMART" id="SM00347">
    <property type="entry name" value="HTH_MARR"/>
    <property type="match status" value="1"/>
</dbReference>
<accession>A0ABT1QY31</accession>
<sequence length="212" mass="23113">MNDDDRQRQQAAAGLEQLLALLRAQSWRDDDTPALPPTQAAVLRMLADAPQGLRAGQMAQRLGVSAASLSDSLKALQARQWIQRQPDPDDARATRVLLARAGRRAAAALRDPLRGLGRLLQHLDSRDIGALQRVVQLLILQAQRQGLASGHRTCLGCRFFRPYAGGSAEKPHFCAYVEQPFGDAELRADCAEHEAADALLAEANAQRFAQPP</sequence>
<feature type="domain" description="HTH marR-type" evidence="1">
    <location>
        <begin position="1"/>
        <end position="140"/>
    </location>
</feature>
<dbReference type="Gene3D" id="1.10.10.10">
    <property type="entry name" value="Winged helix-like DNA-binding domain superfamily/Winged helix DNA-binding domain"/>
    <property type="match status" value="1"/>
</dbReference>
<dbReference type="PANTHER" id="PTHR33164">
    <property type="entry name" value="TRANSCRIPTIONAL REGULATOR, MARR FAMILY"/>
    <property type="match status" value="1"/>
</dbReference>
<dbReference type="PROSITE" id="PS50995">
    <property type="entry name" value="HTH_MARR_2"/>
    <property type="match status" value="1"/>
</dbReference>
<organism evidence="2 3">
    <name type="scientific">Tahibacter harae</name>
    <dbReference type="NCBI Taxonomy" id="2963937"/>
    <lineage>
        <taxon>Bacteria</taxon>
        <taxon>Pseudomonadati</taxon>
        <taxon>Pseudomonadota</taxon>
        <taxon>Gammaproteobacteria</taxon>
        <taxon>Lysobacterales</taxon>
        <taxon>Rhodanobacteraceae</taxon>
        <taxon>Tahibacter</taxon>
    </lineage>
</organism>
<dbReference type="EMBL" id="JANFQO010000026">
    <property type="protein sequence ID" value="MCQ4167194.1"/>
    <property type="molecule type" value="Genomic_DNA"/>
</dbReference>
<gene>
    <name evidence="2" type="ORF">NM961_20965</name>
</gene>
<dbReference type="RefSeq" id="WP_255916383.1">
    <property type="nucleotide sequence ID" value="NZ_JANFQO010000026.1"/>
</dbReference>
<name>A0ABT1QY31_9GAMM</name>
<evidence type="ECO:0000259" key="1">
    <source>
        <dbReference type="PROSITE" id="PS50995"/>
    </source>
</evidence>
<dbReference type="Pfam" id="PF12802">
    <property type="entry name" value="MarR_2"/>
    <property type="match status" value="1"/>
</dbReference>
<protein>
    <submittedName>
        <fullName evidence="2">MarR family transcriptional regulator</fullName>
    </submittedName>
</protein>
<dbReference type="InterPro" id="IPR036390">
    <property type="entry name" value="WH_DNA-bd_sf"/>
</dbReference>
<dbReference type="InterPro" id="IPR000835">
    <property type="entry name" value="HTH_MarR-typ"/>
</dbReference>
<proteinExistence type="predicted"/>
<dbReference type="PANTHER" id="PTHR33164:SF43">
    <property type="entry name" value="HTH-TYPE TRANSCRIPTIONAL REPRESSOR YETL"/>
    <property type="match status" value="1"/>
</dbReference>
<dbReference type="Proteomes" id="UP001165498">
    <property type="component" value="Unassembled WGS sequence"/>
</dbReference>
<comment type="caution">
    <text evidence="2">The sequence shown here is derived from an EMBL/GenBank/DDBJ whole genome shotgun (WGS) entry which is preliminary data.</text>
</comment>
<dbReference type="SUPFAM" id="SSF46785">
    <property type="entry name" value="Winged helix' DNA-binding domain"/>
    <property type="match status" value="1"/>
</dbReference>
<dbReference type="InterPro" id="IPR039422">
    <property type="entry name" value="MarR/SlyA-like"/>
</dbReference>
<dbReference type="InterPro" id="IPR036388">
    <property type="entry name" value="WH-like_DNA-bd_sf"/>
</dbReference>